<evidence type="ECO:0000313" key="2">
    <source>
        <dbReference type="RefSeq" id="XP_045141040.1"/>
    </source>
</evidence>
<protein>
    <submittedName>
        <fullName evidence="2">Polyadenylate-binding protein 2-like</fullName>
    </submittedName>
</protein>
<dbReference type="RefSeq" id="XP_045141040.1">
    <property type="nucleotide sequence ID" value="XM_045285105.1"/>
</dbReference>
<sequence length="196" mass="22040">MEQLEAIQAHVREMTEEIDKIKEMQKELAQLMKMHSPAGNQGQVVLSPEEKKQADARSIYVGNVDYGASAEELEAHFLGCGSINRVTILSDKFSGHPKGFAYIEFSDKESAKISLSLDESLFRGRQIKVIPKRTNRPGLSTTNRGFPRARYGGRSTNHRSESQSHGRFHHRPGGPVYRGRPVRRGGSRAPSWYTPY</sequence>
<reference evidence="2" key="1">
    <citation type="submission" date="2025-08" db="UniProtKB">
        <authorList>
            <consortium name="RefSeq"/>
        </authorList>
    </citation>
    <scope>IDENTIFICATION</scope>
</reference>
<gene>
    <name evidence="2" type="primary">LOC105978709</name>
</gene>
<keyword evidence="1" id="KW-1185">Reference proteome</keyword>
<name>A0AC55CPF5_ECHTE</name>
<dbReference type="Proteomes" id="UP000694863">
    <property type="component" value="Unplaced"/>
</dbReference>
<evidence type="ECO:0000313" key="1">
    <source>
        <dbReference type="Proteomes" id="UP000694863"/>
    </source>
</evidence>
<proteinExistence type="predicted"/>
<accession>A0AC55CPF5</accession>
<organism evidence="1 2">
    <name type="scientific">Echinops telfairi</name>
    <name type="common">Lesser hedgehog tenrec</name>
    <dbReference type="NCBI Taxonomy" id="9371"/>
    <lineage>
        <taxon>Eukaryota</taxon>
        <taxon>Metazoa</taxon>
        <taxon>Chordata</taxon>
        <taxon>Craniata</taxon>
        <taxon>Vertebrata</taxon>
        <taxon>Euteleostomi</taxon>
        <taxon>Mammalia</taxon>
        <taxon>Eutheria</taxon>
        <taxon>Afrotheria</taxon>
        <taxon>Tenrecidae</taxon>
        <taxon>Tenrecinae</taxon>
        <taxon>Echinops</taxon>
    </lineage>
</organism>